<evidence type="ECO:0000256" key="2">
    <source>
        <dbReference type="ARBA" id="ARBA00009773"/>
    </source>
</evidence>
<keyword evidence="8" id="KW-1185">Reference proteome</keyword>
<evidence type="ECO:0000313" key="8">
    <source>
        <dbReference type="Proteomes" id="UP001589590"/>
    </source>
</evidence>
<keyword evidence="4 6" id="KW-1133">Transmembrane helix</keyword>
<dbReference type="PANTHER" id="PTHR21716:SF4">
    <property type="entry name" value="TRANSMEMBRANE PROTEIN 245"/>
    <property type="match status" value="1"/>
</dbReference>
<dbReference type="Proteomes" id="UP001589590">
    <property type="component" value="Unassembled WGS sequence"/>
</dbReference>
<dbReference type="RefSeq" id="WP_290274326.1">
    <property type="nucleotide sequence ID" value="NZ_JAUFQP010000015.1"/>
</dbReference>
<accession>A0ABV5H0E7</accession>
<feature type="transmembrane region" description="Helical" evidence="6">
    <location>
        <begin position="62"/>
        <end position="86"/>
    </location>
</feature>
<evidence type="ECO:0000313" key="7">
    <source>
        <dbReference type="EMBL" id="MFB9105367.1"/>
    </source>
</evidence>
<feature type="transmembrane region" description="Helical" evidence="6">
    <location>
        <begin position="303"/>
        <end position="328"/>
    </location>
</feature>
<dbReference type="EMBL" id="JBHMFA010000006">
    <property type="protein sequence ID" value="MFB9105367.1"/>
    <property type="molecule type" value="Genomic_DNA"/>
</dbReference>
<dbReference type="InterPro" id="IPR002549">
    <property type="entry name" value="AI-2E-like"/>
</dbReference>
<evidence type="ECO:0000256" key="4">
    <source>
        <dbReference type="ARBA" id="ARBA00022989"/>
    </source>
</evidence>
<evidence type="ECO:0000256" key="1">
    <source>
        <dbReference type="ARBA" id="ARBA00004141"/>
    </source>
</evidence>
<feature type="transmembrane region" description="Helical" evidence="6">
    <location>
        <begin position="7"/>
        <end position="26"/>
    </location>
</feature>
<reference evidence="7 8" key="1">
    <citation type="submission" date="2024-09" db="EMBL/GenBank/DDBJ databases">
        <authorList>
            <person name="Sun Q."/>
            <person name="Mori K."/>
        </authorList>
    </citation>
    <scope>NUCLEOTIDE SEQUENCE [LARGE SCALE GENOMIC DNA]</scope>
    <source>
        <strain evidence="7 8">CECT 8300</strain>
    </source>
</reference>
<evidence type="ECO:0000256" key="6">
    <source>
        <dbReference type="SAM" id="Phobius"/>
    </source>
</evidence>
<proteinExistence type="inferred from homology"/>
<evidence type="ECO:0000256" key="5">
    <source>
        <dbReference type="ARBA" id="ARBA00023136"/>
    </source>
</evidence>
<dbReference type="PANTHER" id="PTHR21716">
    <property type="entry name" value="TRANSMEMBRANE PROTEIN"/>
    <property type="match status" value="1"/>
</dbReference>
<evidence type="ECO:0000256" key="3">
    <source>
        <dbReference type="ARBA" id="ARBA00022692"/>
    </source>
</evidence>
<feature type="transmembrane region" description="Helical" evidence="6">
    <location>
        <begin position="197"/>
        <end position="218"/>
    </location>
</feature>
<comment type="similarity">
    <text evidence="2">Belongs to the autoinducer-2 exporter (AI-2E) (TC 2.A.86) family.</text>
</comment>
<dbReference type="Pfam" id="PF01594">
    <property type="entry name" value="AI-2E_transport"/>
    <property type="match status" value="1"/>
</dbReference>
<keyword evidence="3 6" id="KW-0812">Transmembrane</keyword>
<sequence length="346" mass="38071">MKHISPNIIRQLFVLLLILLMGALIFQETLPYLSGVLGAITIYVILRKPMKKLVEKGWYPNLAALFLMFLSFLCIMIPLVGLGLMMGSKIQYAVDNSQKVINAIKDQIAKVESYFNINTTSEIDTGAITSWLSDELQNFAGGTFNMVISVTLMYFLLFFMLTNRKKLKDALFAYIPIKDENLKTISKETSANVKANALGIPLVAIGQGLVGLIGFLIFGVSDPFFWAAIVTVGSMIPFVGSALGTLPVFLLALSNGDSFQAWGILIYGVVAIGATDNVFRLYILKRLDDVHPLITLLGVLVGVPLFGFIGLIFGPLLVSLFLIVIRIYKNQYGEAQEKTSNHTSIE</sequence>
<name>A0ABV5H0E7_9FLAO</name>
<feature type="transmembrane region" description="Helical" evidence="6">
    <location>
        <begin position="32"/>
        <end position="50"/>
    </location>
</feature>
<feature type="transmembrane region" description="Helical" evidence="6">
    <location>
        <begin position="139"/>
        <end position="161"/>
    </location>
</feature>
<organism evidence="7 8">
    <name type="scientific">Algibacter miyuki</name>
    <dbReference type="NCBI Taxonomy" id="1306933"/>
    <lineage>
        <taxon>Bacteria</taxon>
        <taxon>Pseudomonadati</taxon>
        <taxon>Bacteroidota</taxon>
        <taxon>Flavobacteriia</taxon>
        <taxon>Flavobacteriales</taxon>
        <taxon>Flavobacteriaceae</taxon>
        <taxon>Algibacter</taxon>
    </lineage>
</organism>
<gene>
    <name evidence="7" type="ORF">ACFFU1_10670</name>
</gene>
<feature type="transmembrane region" description="Helical" evidence="6">
    <location>
        <begin position="224"/>
        <end position="252"/>
    </location>
</feature>
<comment type="caution">
    <text evidence="7">The sequence shown here is derived from an EMBL/GenBank/DDBJ whole genome shotgun (WGS) entry which is preliminary data.</text>
</comment>
<keyword evidence="5 6" id="KW-0472">Membrane</keyword>
<feature type="transmembrane region" description="Helical" evidence="6">
    <location>
        <begin position="264"/>
        <end position="283"/>
    </location>
</feature>
<comment type="subcellular location">
    <subcellularLocation>
        <location evidence="1">Membrane</location>
        <topology evidence="1">Multi-pass membrane protein</topology>
    </subcellularLocation>
</comment>
<protein>
    <submittedName>
        <fullName evidence="7">AI-2E family transporter</fullName>
    </submittedName>
</protein>